<protein>
    <recommendedName>
        <fullName evidence="6">Zn(2)-C6 fungal-type domain-containing protein</fullName>
    </recommendedName>
</protein>
<dbReference type="PANTHER" id="PTHR47840:SF1">
    <property type="entry name" value="ZN(II)2CYS6 TRANSCRIPTION FACTOR (EUROFUNG)"/>
    <property type="match status" value="1"/>
</dbReference>
<dbReference type="AlphaFoldDB" id="A0A0D2Y1V4"/>
<dbReference type="STRING" id="426428.A0A0D2Y1V4"/>
<proteinExistence type="predicted"/>
<evidence type="ECO:0000256" key="1">
    <source>
        <dbReference type="ARBA" id="ARBA00023015"/>
    </source>
</evidence>
<dbReference type="CDD" id="cd12148">
    <property type="entry name" value="fungal_TF_MHR"/>
    <property type="match status" value="1"/>
</dbReference>
<evidence type="ECO:0008006" key="6">
    <source>
        <dbReference type="Google" id="ProtNLM"/>
    </source>
</evidence>
<evidence type="ECO:0000256" key="2">
    <source>
        <dbReference type="ARBA" id="ARBA00023163"/>
    </source>
</evidence>
<dbReference type="EnsemblFungi" id="FOXG_10247T0">
    <property type="protein sequence ID" value="FOXG_10247P0"/>
    <property type="gene ID" value="FOXG_10247"/>
</dbReference>
<evidence type="ECO:0000313" key="4">
    <source>
        <dbReference type="EnsemblFungi" id="FOXG_10247P0"/>
    </source>
</evidence>
<name>A0A0D2Y1V4_FUSOF</name>
<keyword evidence="3" id="KW-0539">Nucleus</keyword>
<evidence type="ECO:0000256" key="3">
    <source>
        <dbReference type="ARBA" id="ARBA00023242"/>
    </source>
</evidence>
<organism evidence="4 5">
    <name type="scientific">Fusarium oxysporum (strain Fo5176)</name>
    <name type="common">Fusarium vascular wilt</name>
    <dbReference type="NCBI Taxonomy" id="660025"/>
    <lineage>
        <taxon>Eukaryota</taxon>
        <taxon>Fungi</taxon>
        <taxon>Dikarya</taxon>
        <taxon>Ascomycota</taxon>
        <taxon>Pezizomycotina</taxon>
        <taxon>Sordariomycetes</taxon>
        <taxon>Hypocreomycetidae</taxon>
        <taxon>Hypocreales</taxon>
        <taxon>Nectriaceae</taxon>
        <taxon>Fusarium</taxon>
        <taxon>Fusarium oxysporum species complex</taxon>
    </lineage>
</organism>
<dbReference type="PANTHER" id="PTHR47840">
    <property type="entry name" value="ZN(II)2CYS6 TRANSCRIPTION FACTOR (EUROFUNG)-RELATED"/>
    <property type="match status" value="1"/>
</dbReference>
<dbReference type="Proteomes" id="UP000002489">
    <property type="component" value="Unassembled WGS sequence"/>
</dbReference>
<keyword evidence="2" id="KW-0804">Transcription</keyword>
<sequence length="705" mass="79184">MTVDSPIAAERGGRTTLTPSHLYTDYTTHGDLLLVPEVCSLSPQFNGSRRRTCYRAGWRRKARCFFDHPSATTCVGCQRRGSHCVGQEFVDIAVPKPEEDPRTLESLKRIEQMLERLTVKVFTDSPGTQHDASQSQFFVPQLLAECPIARDDWQDARINLRRVPVPGVVTDTALQLDPSFNQGSLHLGVGANEAMRRYYYLASSMVTCHDQLLDSLEGLECLIFEGAYLINCGNLRRALISLRRASTLAQFMGLHRKARHGALKQHDPATRVSGDVAWAHIAYLERYLSLLLDMSTSITNAKFSSEEKMAGQTDAEWLENVQIDICEQIINRNQRGDYNLADTQRIDNLMNKIANSIPSNWWAPMNIRPDMSGDDVMSLVVNAQMQIVHYNLLTVLHLPYLLRKKDPDHRYDYNKTVCTYASRQVLSRYIPFRSIVRIVFCCRIVDFCALTASLTLLLAHLSGQSQDSTWLLTHQRLEDRALIEKTIDTLDELNRLNNDELTRETAKLARKLLALEADSAESGDTYSCGIVKETQDGNDVGQGKRSFYLAIPYFGNVRLAPDVSPTRWPDPSPSTTQTDYSYTTLTSAITTRLDSSASFERTSMSSHIASSQSSDIVLQPTQQQLQRLRISDEGHISPICTLTTAHQNQELETFDLPMPDVMADAAYWAFQGVDAAFFNSLINGQVADPDAWNSSWCENACGISL</sequence>
<evidence type="ECO:0000313" key="5">
    <source>
        <dbReference type="Proteomes" id="UP000002489"/>
    </source>
</evidence>
<keyword evidence="1" id="KW-0805">Transcription regulation</keyword>
<reference evidence="4" key="2">
    <citation type="submission" date="2025-08" db="UniProtKB">
        <authorList>
            <consortium name="EnsemblFungi"/>
        </authorList>
    </citation>
    <scope>IDENTIFICATION</scope>
    <source>
        <strain evidence="4">4287 / CBS 123668 / FGSC 9935 / NRRL 34936</strain>
    </source>
</reference>
<reference evidence="5" key="1">
    <citation type="journal article" date="2012" name="Mol. Plant Microbe Interact.">
        <title>A highly conserved effector in Fusarium oxysporum is required for full virulence on Arabidopsis.</title>
        <authorList>
            <person name="Thatcher L.F."/>
            <person name="Gardiner D.M."/>
            <person name="Kazan K."/>
            <person name="Manners J."/>
        </authorList>
    </citation>
    <scope>NUCLEOTIDE SEQUENCE [LARGE SCALE GENOMIC DNA]</scope>
    <source>
        <strain evidence="5">Fo5176</strain>
    </source>
</reference>
<accession>A0A0D2Y1V4</accession>